<feature type="domain" description="PilZ" evidence="1">
    <location>
        <begin position="2"/>
        <end position="88"/>
    </location>
</feature>
<evidence type="ECO:0000313" key="2">
    <source>
        <dbReference type="EMBL" id="OZY83674.1"/>
    </source>
</evidence>
<dbReference type="STRING" id="1209072.GCA_000766945_02472"/>
<evidence type="ECO:0000313" key="3">
    <source>
        <dbReference type="Proteomes" id="UP000216101"/>
    </source>
</evidence>
<dbReference type="Gene3D" id="2.40.10.220">
    <property type="entry name" value="predicted glycosyltransferase like domains"/>
    <property type="match status" value="1"/>
</dbReference>
<dbReference type="Proteomes" id="UP000216101">
    <property type="component" value="Unassembled WGS sequence"/>
</dbReference>
<reference evidence="3" key="1">
    <citation type="submission" date="2017-05" db="EMBL/GenBank/DDBJ databases">
        <authorList>
            <person name="Barney B.M."/>
        </authorList>
    </citation>
    <scope>NUCLEOTIDE SEQUENCE [LARGE SCALE GENOMIC DNA]</scope>
    <source>
        <strain evidence="3">PSBB022</strain>
    </source>
</reference>
<name>A0A266Q1D6_9GAMM</name>
<accession>A0A266Q1D6</accession>
<dbReference type="EMBL" id="NHNI01000004">
    <property type="protein sequence ID" value="OZY83674.1"/>
    <property type="molecule type" value="Genomic_DNA"/>
</dbReference>
<dbReference type="RefSeq" id="WP_094986304.1">
    <property type="nucleotide sequence ID" value="NZ_NHNI01000004.1"/>
</dbReference>
<protein>
    <submittedName>
        <fullName evidence="2">PilZ domain-containing protein</fullName>
    </submittedName>
</protein>
<dbReference type="InterPro" id="IPR009875">
    <property type="entry name" value="PilZ_domain"/>
</dbReference>
<dbReference type="Pfam" id="PF07238">
    <property type="entry name" value="PilZ"/>
    <property type="match status" value="1"/>
</dbReference>
<gene>
    <name evidence="2" type="ORF">CBP51_19965</name>
</gene>
<proteinExistence type="predicted"/>
<sequence>MRTFIRHPTSIPIQVCAGGDESARVRVRNLSAGGLCFITDKPVKVGTRVEFDIPITSPDYHGSGVIVWRREQAPDSYEVGVRFTSDDEFFRTRMVEQVCQIEDYRQRLALKGRNLTSEEAALEWIARYSAQFDQPGIH</sequence>
<dbReference type="SUPFAM" id="SSF141371">
    <property type="entry name" value="PilZ domain-like"/>
    <property type="match status" value="1"/>
</dbReference>
<evidence type="ECO:0000259" key="1">
    <source>
        <dbReference type="Pfam" id="PF07238"/>
    </source>
</evidence>
<dbReference type="GO" id="GO:0035438">
    <property type="term" value="F:cyclic-di-GMP binding"/>
    <property type="evidence" value="ECO:0007669"/>
    <property type="project" value="InterPro"/>
</dbReference>
<keyword evidence="3" id="KW-1185">Reference proteome</keyword>
<organism evidence="2 3">
    <name type="scientific">Cellvibrio mixtus</name>
    <dbReference type="NCBI Taxonomy" id="39650"/>
    <lineage>
        <taxon>Bacteria</taxon>
        <taxon>Pseudomonadati</taxon>
        <taxon>Pseudomonadota</taxon>
        <taxon>Gammaproteobacteria</taxon>
        <taxon>Cellvibrionales</taxon>
        <taxon>Cellvibrionaceae</taxon>
        <taxon>Cellvibrio</taxon>
    </lineage>
</organism>
<comment type="caution">
    <text evidence="2">The sequence shown here is derived from an EMBL/GenBank/DDBJ whole genome shotgun (WGS) entry which is preliminary data.</text>
</comment>
<dbReference type="AlphaFoldDB" id="A0A266Q1D6"/>